<sequence>MDILRSAQRMQIQSGRERVWTTPVPNSALGIAVIDRDRLSAKSSPILQKFYMLQQICKTLNNFIWN</sequence>
<gene>
    <name evidence="1" type="ORF">FGIG_05288</name>
</gene>
<dbReference type="AlphaFoldDB" id="A0A504YN53"/>
<dbReference type="Proteomes" id="UP000316759">
    <property type="component" value="Unassembled WGS sequence"/>
</dbReference>
<proteinExistence type="predicted"/>
<evidence type="ECO:0000313" key="1">
    <source>
        <dbReference type="EMBL" id="TPP63402.1"/>
    </source>
</evidence>
<keyword evidence="2" id="KW-1185">Reference proteome</keyword>
<accession>A0A504YN53</accession>
<dbReference type="EMBL" id="SUNJ01005728">
    <property type="protein sequence ID" value="TPP63402.1"/>
    <property type="molecule type" value="Genomic_DNA"/>
</dbReference>
<protein>
    <submittedName>
        <fullName evidence="1">Uncharacterized protein</fullName>
    </submittedName>
</protein>
<evidence type="ECO:0000313" key="2">
    <source>
        <dbReference type="Proteomes" id="UP000316759"/>
    </source>
</evidence>
<organism evidence="1 2">
    <name type="scientific">Fasciola gigantica</name>
    <name type="common">Giant liver fluke</name>
    <dbReference type="NCBI Taxonomy" id="46835"/>
    <lineage>
        <taxon>Eukaryota</taxon>
        <taxon>Metazoa</taxon>
        <taxon>Spiralia</taxon>
        <taxon>Lophotrochozoa</taxon>
        <taxon>Platyhelminthes</taxon>
        <taxon>Trematoda</taxon>
        <taxon>Digenea</taxon>
        <taxon>Plagiorchiida</taxon>
        <taxon>Echinostomata</taxon>
        <taxon>Echinostomatoidea</taxon>
        <taxon>Fasciolidae</taxon>
        <taxon>Fasciola</taxon>
    </lineage>
</organism>
<reference evidence="1 2" key="1">
    <citation type="submission" date="2019-04" db="EMBL/GenBank/DDBJ databases">
        <title>Annotation for the trematode Fasciola gigantica.</title>
        <authorList>
            <person name="Choi Y.-J."/>
        </authorList>
    </citation>
    <scope>NUCLEOTIDE SEQUENCE [LARGE SCALE GENOMIC DNA]</scope>
    <source>
        <strain evidence="1">Uganda_cow_1</strain>
    </source>
</reference>
<comment type="caution">
    <text evidence="1">The sequence shown here is derived from an EMBL/GenBank/DDBJ whole genome shotgun (WGS) entry which is preliminary data.</text>
</comment>
<name>A0A504YN53_FASGI</name>